<feature type="transmembrane region" description="Helical" evidence="2">
    <location>
        <begin position="102"/>
        <end position="125"/>
    </location>
</feature>
<evidence type="ECO:0000259" key="3">
    <source>
        <dbReference type="Pfam" id="PF04608"/>
    </source>
</evidence>
<dbReference type="PANTHER" id="PTHR36305">
    <property type="entry name" value="PHOSPHATIDYLGLYCEROPHOSPHATASE A"/>
    <property type="match status" value="1"/>
</dbReference>
<keyword evidence="1" id="KW-0460">Magnesium</keyword>
<gene>
    <name evidence="4" type="ORF">A1332_22850</name>
</gene>
<protein>
    <recommendedName>
        <fullName evidence="1">Phosphatidylglycerophosphatase A</fullName>
        <ecNumber evidence="1">3.1.3.27</ecNumber>
    </recommendedName>
    <alternativeName>
        <fullName evidence="1">Phosphatidylglycerolphosphate phosphatase A</fullName>
    </alternativeName>
</protein>
<keyword evidence="1" id="KW-1208">Phospholipid metabolism</keyword>
<keyword evidence="1" id="KW-0378">Hydrolase</keyword>
<keyword evidence="1" id="KW-1003">Cell membrane</keyword>
<evidence type="ECO:0000313" key="5">
    <source>
        <dbReference type="Proteomes" id="UP000078090"/>
    </source>
</evidence>
<dbReference type="PIRSF" id="PIRSF006162">
    <property type="entry name" value="PgpA"/>
    <property type="match status" value="1"/>
</dbReference>
<dbReference type="GO" id="GO:0009395">
    <property type="term" value="P:phospholipid catabolic process"/>
    <property type="evidence" value="ECO:0007669"/>
    <property type="project" value="UniProtKB-KW"/>
</dbReference>
<dbReference type="Proteomes" id="UP000078090">
    <property type="component" value="Unassembled WGS sequence"/>
</dbReference>
<dbReference type="OrthoDB" id="9804091at2"/>
<dbReference type="Pfam" id="PF04608">
    <property type="entry name" value="PgpA"/>
    <property type="match status" value="1"/>
</dbReference>
<dbReference type="SUPFAM" id="SSF101307">
    <property type="entry name" value="YutG-like"/>
    <property type="match status" value="1"/>
</dbReference>
<dbReference type="AlphaFoldDB" id="A0A177LS20"/>
<dbReference type="GO" id="GO:0046872">
    <property type="term" value="F:metal ion binding"/>
    <property type="evidence" value="ECO:0007669"/>
    <property type="project" value="UniProtKB-KW"/>
</dbReference>
<evidence type="ECO:0000256" key="1">
    <source>
        <dbReference type="PIRNR" id="PIRNR006162"/>
    </source>
</evidence>
<keyword evidence="1" id="KW-0443">Lipid metabolism</keyword>
<reference evidence="4 5" key="1">
    <citation type="submission" date="2016-03" db="EMBL/GenBank/DDBJ databases">
        <authorList>
            <person name="Ploux O."/>
        </authorList>
    </citation>
    <scope>NUCLEOTIDE SEQUENCE [LARGE SCALE GENOMIC DNA]</scope>
    <source>
        <strain evidence="4 5">R-45363</strain>
    </source>
</reference>
<keyword evidence="1 2" id="KW-0472">Membrane</keyword>
<comment type="subcellular location">
    <subcellularLocation>
        <location evidence="1">Cell inner membrane</location>
        <topology evidence="1">Multi-pass membrane protein</topology>
    </subcellularLocation>
</comment>
<evidence type="ECO:0000256" key="2">
    <source>
        <dbReference type="SAM" id="Phobius"/>
    </source>
</evidence>
<dbReference type="EMBL" id="LUUG01000134">
    <property type="protein sequence ID" value="OAH96297.1"/>
    <property type="molecule type" value="Genomic_DNA"/>
</dbReference>
<organism evidence="4 5">
    <name type="scientific">Methylomonas methanica</name>
    <dbReference type="NCBI Taxonomy" id="421"/>
    <lineage>
        <taxon>Bacteria</taxon>
        <taxon>Pseudomonadati</taxon>
        <taxon>Pseudomonadota</taxon>
        <taxon>Gammaproteobacteria</taxon>
        <taxon>Methylococcales</taxon>
        <taxon>Methylococcaceae</taxon>
        <taxon>Methylomonas</taxon>
    </lineage>
</organism>
<keyword evidence="2" id="KW-1133">Transmembrane helix</keyword>
<comment type="cofactor">
    <cofactor evidence="1">
        <name>Mg(2+)</name>
        <dbReference type="ChEBI" id="CHEBI:18420"/>
    </cofactor>
</comment>
<comment type="catalytic activity">
    <reaction evidence="1">
        <text>a 1,2-diacyl-sn-glycero-3-phospho-(1'-sn-glycero-3'-phosphate) + H2O = a 1,2-diacyl-sn-glycero-3-phospho-(1'-sn-glycerol) + phosphate</text>
        <dbReference type="Rhea" id="RHEA:33751"/>
        <dbReference type="ChEBI" id="CHEBI:15377"/>
        <dbReference type="ChEBI" id="CHEBI:43474"/>
        <dbReference type="ChEBI" id="CHEBI:60110"/>
        <dbReference type="ChEBI" id="CHEBI:64716"/>
        <dbReference type="EC" id="3.1.3.27"/>
    </reaction>
</comment>
<comment type="caution">
    <text evidence="4">The sequence shown here is derived from an EMBL/GenBank/DDBJ whole genome shotgun (WGS) entry which is preliminary data.</text>
</comment>
<feature type="transmembrane region" description="Helical" evidence="2">
    <location>
        <begin position="38"/>
        <end position="55"/>
    </location>
</feature>
<dbReference type="UniPathway" id="UPA00084">
    <property type="reaction ID" value="UER00504"/>
</dbReference>
<feature type="transmembrane region" description="Helical" evidence="2">
    <location>
        <begin position="62"/>
        <end position="82"/>
    </location>
</feature>
<keyword evidence="1" id="KW-0595">Phospholipid degradation</keyword>
<comment type="pathway">
    <text evidence="1">Phospholipid metabolism; phosphatidylglycerol biosynthesis; phosphatidylglycerol from CDP-diacylglycerol: step 2/2.</text>
</comment>
<comment type="function">
    <text evidence="1">Lipid phosphatase which dephosphorylates phosphatidylglycerophosphate (PGP) to phosphatidylglycerol (PG).</text>
</comment>
<dbReference type="EC" id="3.1.3.27" evidence="1"/>
<dbReference type="GO" id="GO:0006655">
    <property type="term" value="P:phosphatidylglycerol biosynthetic process"/>
    <property type="evidence" value="ECO:0007669"/>
    <property type="project" value="UniProtKB-UniPathway"/>
</dbReference>
<dbReference type="RefSeq" id="WP_064010824.1">
    <property type="nucleotide sequence ID" value="NZ_LUUG01000134.1"/>
</dbReference>
<dbReference type="CDD" id="cd06971">
    <property type="entry name" value="PgpA"/>
    <property type="match status" value="1"/>
</dbReference>
<proteinExistence type="predicted"/>
<evidence type="ECO:0000313" key="4">
    <source>
        <dbReference type="EMBL" id="OAH96297.1"/>
    </source>
</evidence>
<dbReference type="InterPro" id="IPR026037">
    <property type="entry name" value="PgpA"/>
</dbReference>
<accession>A0A177LS20</accession>
<keyword evidence="1" id="KW-0997">Cell inner membrane</keyword>
<dbReference type="GO" id="GO:0005886">
    <property type="term" value="C:plasma membrane"/>
    <property type="evidence" value="ECO:0007669"/>
    <property type="project" value="UniProtKB-SubCell"/>
</dbReference>
<feature type="transmembrane region" description="Helical" evidence="2">
    <location>
        <begin position="146"/>
        <end position="165"/>
    </location>
</feature>
<dbReference type="InterPro" id="IPR007686">
    <property type="entry name" value="YutG/PgpA"/>
</dbReference>
<sequence length="169" mass="18772">MSIFLREYYGNNRLTALQIIKDPALFLAFGFGSGLSKAMPGTMGTIVAIPLYLALLQTSDLVYAISTLVIIVAGIFICDLAAKKLDVHDFGGIVWDEIAGFLITMVGVVYSWQSLLAGFVLFRLFDIFKPWPIKWLDKHVHGGFGIMLDDVVAGIFAALIMRFWFDFPV</sequence>
<feature type="domain" description="YutG/PgpA" evidence="3">
    <location>
        <begin position="27"/>
        <end position="163"/>
    </location>
</feature>
<name>A0A177LS20_METMH</name>
<keyword evidence="1" id="KW-0442">Lipid degradation</keyword>
<keyword evidence="1 2" id="KW-0812">Transmembrane</keyword>
<dbReference type="InterPro" id="IPR036681">
    <property type="entry name" value="PgpA-like_sf"/>
</dbReference>
<dbReference type="PANTHER" id="PTHR36305:SF1">
    <property type="entry name" value="PHOSPHATIDYLGLYCEROPHOSPHATASE A"/>
    <property type="match status" value="1"/>
</dbReference>
<dbReference type="GO" id="GO:0008962">
    <property type="term" value="F:phosphatidylglycerophosphatase activity"/>
    <property type="evidence" value="ECO:0007669"/>
    <property type="project" value="UniProtKB-EC"/>
</dbReference>
<keyword evidence="1" id="KW-0479">Metal-binding</keyword>